<keyword evidence="3" id="KW-0964">Secreted</keyword>
<dbReference type="GO" id="GO:0045490">
    <property type="term" value="P:pectin catabolic process"/>
    <property type="evidence" value="ECO:0007669"/>
    <property type="project" value="UniProtKB-ARBA"/>
</dbReference>
<organism evidence="15 16">
    <name type="scientific">Penicillium frequentans</name>
    <dbReference type="NCBI Taxonomy" id="3151616"/>
    <lineage>
        <taxon>Eukaryota</taxon>
        <taxon>Fungi</taxon>
        <taxon>Dikarya</taxon>
        <taxon>Ascomycota</taxon>
        <taxon>Pezizomycotina</taxon>
        <taxon>Eurotiomycetes</taxon>
        <taxon>Eurotiomycetidae</taxon>
        <taxon>Eurotiales</taxon>
        <taxon>Aspergillaceae</taxon>
        <taxon>Penicillium</taxon>
    </lineage>
</organism>
<keyword evidence="8" id="KW-0119">Carbohydrate metabolism</keyword>
<dbReference type="GO" id="GO:0004650">
    <property type="term" value="F:polygalacturonase activity"/>
    <property type="evidence" value="ECO:0007669"/>
    <property type="project" value="InterPro"/>
</dbReference>
<name>A0AAD6GM24_9EURO</name>
<keyword evidence="7" id="KW-0325">Glycoprotein</keyword>
<dbReference type="InterPro" id="IPR006626">
    <property type="entry name" value="PbH1"/>
</dbReference>
<accession>A0AAD6GM24</accession>
<evidence type="ECO:0000256" key="4">
    <source>
        <dbReference type="ARBA" id="ARBA00022729"/>
    </source>
</evidence>
<dbReference type="PANTHER" id="PTHR31736">
    <property type="match status" value="1"/>
</dbReference>
<gene>
    <name evidence="15" type="ORF">N7494_000927</name>
</gene>
<evidence type="ECO:0000256" key="6">
    <source>
        <dbReference type="ARBA" id="ARBA00022801"/>
    </source>
</evidence>
<comment type="caution">
    <text evidence="15">The sequence shown here is derived from an EMBL/GenBank/DDBJ whole genome shotgun (WGS) entry which is preliminary data.</text>
</comment>
<evidence type="ECO:0000256" key="2">
    <source>
        <dbReference type="ARBA" id="ARBA00008834"/>
    </source>
</evidence>
<dbReference type="EMBL" id="JAQIZZ010000001">
    <property type="protein sequence ID" value="KAJ5557012.1"/>
    <property type="molecule type" value="Genomic_DNA"/>
</dbReference>
<evidence type="ECO:0000256" key="3">
    <source>
        <dbReference type="ARBA" id="ARBA00022525"/>
    </source>
</evidence>
<dbReference type="GO" id="GO:0071555">
    <property type="term" value="P:cell wall organization"/>
    <property type="evidence" value="ECO:0007669"/>
    <property type="project" value="UniProtKB-KW"/>
</dbReference>
<evidence type="ECO:0008006" key="17">
    <source>
        <dbReference type="Google" id="ProtNLM"/>
    </source>
</evidence>
<evidence type="ECO:0000256" key="13">
    <source>
        <dbReference type="PROSITE-ProRule" id="PRU10052"/>
    </source>
</evidence>
<dbReference type="GO" id="GO:0005576">
    <property type="term" value="C:extracellular region"/>
    <property type="evidence" value="ECO:0007669"/>
    <property type="project" value="UniProtKB-SubCell"/>
</dbReference>
<sequence length="431" mass="44879">MVYRRHLHLYITIWPNSNRKFFSKALELTAKQPTTLFLPFLSLTVALSPRSPTRTLNTRASTCTPVAGGTSTTDDVPAIASALSTCGDGGVIVIPSGTTYYINSVLDFSSCSGCDFQIEGTLKFASDTDYWEGRTAMMYVKGVTGMTMRSLTGSGVINGNGQDAYDLFASNSSYQRPTLLYITSSSNIKISGLTQKNPPNVFNSVTGSSSDIHFSDLTMTATSKSTNAAKNTDGFDIGSCTTVSITSVTVINDDDCVAFKPGANYVTVSDITCTGSHGLSVGSLGSSGDDAVKNVYVTGATMINSTKAAGIKTYPSGGDHGLSTVTNVTWSGVVVDGCDYAIQIQSCYGEDASYCEDYPGDAVLSDVVFEGFSGTTSGKYGDVTGNVDCGADGTCGVTVSDYTVVAPDGENEVLCANTEDLGVTCTSGASG</sequence>
<comment type="function">
    <text evidence="12">Pectinolytic enzyme involved in the degradation of xylogalacturonan (xga), a galacturonan backbone heavily substituted with xylose, and which is one important component of the hairy regions of pectin. Activity requires a galacturonic acid backbone substituted with xylose.</text>
</comment>
<dbReference type="Gene3D" id="2.160.20.10">
    <property type="entry name" value="Single-stranded right-handed beta-helix, Pectin lyase-like"/>
    <property type="match status" value="1"/>
</dbReference>
<keyword evidence="11" id="KW-0624">Polysaccharide degradation</keyword>
<evidence type="ECO:0000313" key="16">
    <source>
        <dbReference type="Proteomes" id="UP001220324"/>
    </source>
</evidence>
<dbReference type="PANTHER" id="PTHR31736:SF9">
    <property type="entry name" value="ENDO-XYLOGALACTURONAN HYDROLASE A-RELATED"/>
    <property type="match status" value="1"/>
</dbReference>
<dbReference type="SMART" id="SM00710">
    <property type="entry name" value="PbH1"/>
    <property type="match status" value="6"/>
</dbReference>
<evidence type="ECO:0000256" key="11">
    <source>
        <dbReference type="ARBA" id="ARBA00023326"/>
    </source>
</evidence>
<evidence type="ECO:0000256" key="10">
    <source>
        <dbReference type="ARBA" id="ARBA00023316"/>
    </source>
</evidence>
<evidence type="ECO:0000256" key="1">
    <source>
        <dbReference type="ARBA" id="ARBA00004613"/>
    </source>
</evidence>
<evidence type="ECO:0000256" key="12">
    <source>
        <dbReference type="ARBA" id="ARBA00037278"/>
    </source>
</evidence>
<protein>
    <recommendedName>
        <fullName evidence="17">Endo-xylogalacturonan hydrolase A</fullName>
    </recommendedName>
</protein>
<feature type="active site" evidence="13">
    <location>
        <position position="277"/>
    </location>
</feature>
<dbReference type="AlphaFoldDB" id="A0AAD6GM24"/>
<keyword evidence="6 14" id="KW-0378">Hydrolase</keyword>
<dbReference type="Pfam" id="PF00295">
    <property type="entry name" value="Glyco_hydro_28"/>
    <property type="match status" value="1"/>
</dbReference>
<reference evidence="15 16" key="1">
    <citation type="journal article" date="2023" name="IMA Fungus">
        <title>Comparative genomic study of the Penicillium genus elucidates a diverse pangenome and 15 lateral gene transfer events.</title>
        <authorList>
            <person name="Petersen C."/>
            <person name="Sorensen T."/>
            <person name="Nielsen M.R."/>
            <person name="Sondergaard T.E."/>
            <person name="Sorensen J.L."/>
            <person name="Fitzpatrick D.A."/>
            <person name="Frisvad J.C."/>
            <person name="Nielsen K.L."/>
        </authorList>
    </citation>
    <scope>NUCLEOTIDE SEQUENCE [LARGE SCALE GENOMIC DNA]</scope>
    <source>
        <strain evidence="15 16">IBT 35679</strain>
    </source>
</reference>
<comment type="subcellular location">
    <subcellularLocation>
        <location evidence="1">Secreted</location>
    </subcellularLocation>
</comment>
<dbReference type="SUPFAM" id="SSF51126">
    <property type="entry name" value="Pectin lyase-like"/>
    <property type="match status" value="1"/>
</dbReference>
<dbReference type="InterPro" id="IPR011050">
    <property type="entry name" value="Pectin_lyase_fold/virulence"/>
</dbReference>
<comment type="similarity">
    <text evidence="2 14">Belongs to the glycosyl hydrolase 28 family.</text>
</comment>
<keyword evidence="9 14" id="KW-0326">Glycosidase</keyword>
<evidence type="ECO:0000313" key="15">
    <source>
        <dbReference type="EMBL" id="KAJ5557012.1"/>
    </source>
</evidence>
<evidence type="ECO:0000256" key="9">
    <source>
        <dbReference type="ARBA" id="ARBA00023295"/>
    </source>
</evidence>
<dbReference type="InterPro" id="IPR012334">
    <property type="entry name" value="Pectin_lyas_fold"/>
</dbReference>
<dbReference type="InterPro" id="IPR000743">
    <property type="entry name" value="Glyco_hydro_28"/>
</dbReference>
<dbReference type="Proteomes" id="UP001220324">
    <property type="component" value="Unassembled WGS sequence"/>
</dbReference>
<evidence type="ECO:0000256" key="8">
    <source>
        <dbReference type="ARBA" id="ARBA00023277"/>
    </source>
</evidence>
<proteinExistence type="inferred from homology"/>
<evidence type="ECO:0000256" key="5">
    <source>
        <dbReference type="ARBA" id="ARBA00022737"/>
    </source>
</evidence>
<evidence type="ECO:0000256" key="7">
    <source>
        <dbReference type="ARBA" id="ARBA00023180"/>
    </source>
</evidence>
<dbReference type="PROSITE" id="PS00502">
    <property type="entry name" value="POLYGALACTURONASE"/>
    <property type="match status" value="1"/>
</dbReference>
<keyword evidence="5" id="KW-0677">Repeat</keyword>
<keyword evidence="10" id="KW-0961">Cell wall biogenesis/degradation</keyword>
<keyword evidence="16" id="KW-1185">Reference proteome</keyword>
<evidence type="ECO:0000256" key="14">
    <source>
        <dbReference type="RuleBase" id="RU361169"/>
    </source>
</evidence>
<keyword evidence="4" id="KW-0732">Signal</keyword>